<evidence type="ECO:0000259" key="9">
    <source>
        <dbReference type="PROSITE" id="PS50893"/>
    </source>
</evidence>
<dbReference type="InterPro" id="IPR003439">
    <property type="entry name" value="ABC_transporter-like_ATP-bd"/>
</dbReference>
<evidence type="ECO:0000313" key="10">
    <source>
        <dbReference type="EMBL" id="KRQ12276.1"/>
    </source>
</evidence>
<evidence type="ECO:0000256" key="2">
    <source>
        <dbReference type="ARBA" id="ARBA00005417"/>
    </source>
</evidence>
<evidence type="ECO:0000256" key="1">
    <source>
        <dbReference type="ARBA" id="ARBA00004417"/>
    </source>
</evidence>
<comment type="similarity">
    <text evidence="2">Belongs to the ABC transporter superfamily.</text>
</comment>
<dbReference type="NCBIfam" id="TIGR01727">
    <property type="entry name" value="oligo_HPY"/>
    <property type="match status" value="1"/>
</dbReference>
<dbReference type="InterPro" id="IPR027417">
    <property type="entry name" value="P-loop_NTPase"/>
</dbReference>
<dbReference type="PROSITE" id="PS00211">
    <property type="entry name" value="ABC_TRANSPORTER_1"/>
    <property type="match status" value="1"/>
</dbReference>
<dbReference type="InterPro" id="IPR003593">
    <property type="entry name" value="AAA+_ATPase"/>
</dbReference>
<evidence type="ECO:0000313" key="11">
    <source>
        <dbReference type="Proteomes" id="UP000051936"/>
    </source>
</evidence>
<feature type="domain" description="ABC transporter" evidence="9">
    <location>
        <begin position="2"/>
        <end position="253"/>
    </location>
</feature>
<dbReference type="SUPFAM" id="SSF52540">
    <property type="entry name" value="P-loop containing nucleoside triphosphate hydrolases"/>
    <property type="match status" value="1"/>
</dbReference>
<dbReference type="PANTHER" id="PTHR43297:SF2">
    <property type="entry name" value="DIPEPTIDE TRANSPORT ATP-BINDING PROTEIN DPPD"/>
    <property type="match status" value="1"/>
</dbReference>
<evidence type="ECO:0000256" key="4">
    <source>
        <dbReference type="ARBA" id="ARBA00022475"/>
    </source>
</evidence>
<dbReference type="Gene3D" id="3.40.50.300">
    <property type="entry name" value="P-loop containing nucleotide triphosphate hydrolases"/>
    <property type="match status" value="1"/>
</dbReference>
<dbReference type="OrthoDB" id="9815712at2"/>
<dbReference type="Pfam" id="PF00005">
    <property type="entry name" value="ABC_tran"/>
    <property type="match status" value="1"/>
</dbReference>
<keyword evidence="5" id="KW-0547">Nucleotide-binding</keyword>
<dbReference type="STRING" id="989370.AOQ71_16960"/>
<gene>
    <name evidence="10" type="ORF">AOQ71_16960</name>
</gene>
<evidence type="ECO:0000256" key="6">
    <source>
        <dbReference type="ARBA" id="ARBA00022840"/>
    </source>
</evidence>
<evidence type="ECO:0000256" key="7">
    <source>
        <dbReference type="ARBA" id="ARBA00023136"/>
    </source>
</evidence>
<keyword evidence="7" id="KW-0472">Membrane</keyword>
<keyword evidence="3" id="KW-0813">Transport</keyword>
<dbReference type="PANTHER" id="PTHR43297">
    <property type="entry name" value="OLIGOPEPTIDE TRANSPORT ATP-BINDING PROTEIN APPD"/>
    <property type="match status" value="1"/>
</dbReference>
<dbReference type="CDD" id="cd03257">
    <property type="entry name" value="ABC_NikE_OppD_transporters"/>
    <property type="match status" value="1"/>
</dbReference>
<evidence type="ECO:0000256" key="3">
    <source>
        <dbReference type="ARBA" id="ARBA00022448"/>
    </source>
</evidence>
<dbReference type="InterPro" id="IPR017871">
    <property type="entry name" value="ABC_transporter-like_CS"/>
</dbReference>
<keyword evidence="6 10" id="KW-0067">ATP-binding</keyword>
<dbReference type="Proteomes" id="UP000051936">
    <property type="component" value="Unassembled WGS sequence"/>
</dbReference>
<accession>A0A0R3DX24</accession>
<dbReference type="GO" id="GO:0016887">
    <property type="term" value="F:ATP hydrolysis activity"/>
    <property type="evidence" value="ECO:0007669"/>
    <property type="project" value="InterPro"/>
</dbReference>
<dbReference type="FunFam" id="3.40.50.300:FF:000016">
    <property type="entry name" value="Oligopeptide ABC transporter ATP-binding component"/>
    <property type="match status" value="1"/>
</dbReference>
<reference evidence="10 11" key="1">
    <citation type="submission" date="2015-09" db="EMBL/GenBank/DDBJ databases">
        <title>Draft Genome Sequence of Bradyrhizobium manausense Strain BR 3351T, a Novel Symbiotic Nitrogen-Fixing Alphaproteobacterium Isolated from Brazilian Amazon Rain Forest.</title>
        <authorList>
            <person name="De Araujo J.L."/>
            <person name="Zilli J.E."/>
        </authorList>
    </citation>
    <scope>NUCLEOTIDE SEQUENCE [LARGE SCALE GENOMIC DNA]</scope>
    <source>
        <strain evidence="10 11">BR3351</strain>
    </source>
</reference>
<dbReference type="SMART" id="SM00382">
    <property type="entry name" value="AAA"/>
    <property type="match status" value="1"/>
</dbReference>
<comment type="function">
    <text evidence="8">Involved in beta-(1--&gt;2)glucan export. Transmembrane domains (TMD) form a pore in the inner membrane and the ATP-binding domain (NBD) is responsible for energy generation.</text>
</comment>
<protein>
    <submittedName>
        <fullName evidence="10">Peptide ABC transporter ATP-binding protein</fullName>
    </submittedName>
</protein>
<keyword evidence="4" id="KW-1003">Cell membrane</keyword>
<dbReference type="RefSeq" id="WP_057748178.1">
    <property type="nucleotide sequence ID" value="NZ_LJYG01000066.1"/>
</dbReference>
<proteinExistence type="inferred from homology"/>
<dbReference type="GO" id="GO:0015833">
    <property type="term" value="P:peptide transport"/>
    <property type="evidence" value="ECO:0007669"/>
    <property type="project" value="InterPro"/>
</dbReference>
<comment type="subcellular location">
    <subcellularLocation>
        <location evidence="1">Cell inner membrane</location>
        <topology evidence="1">Peripheral membrane protein</topology>
    </subcellularLocation>
</comment>
<keyword evidence="11" id="KW-1185">Reference proteome</keyword>
<dbReference type="InterPro" id="IPR013563">
    <property type="entry name" value="Oligopep_ABC_C"/>
</dbReference>
<dbReference type="AlphaFoldDB" id="A0A0R3DX24"/>
<evidence type="ECO:0000256" key="8">
    <source>
        <dbReference type="ARBA" id="ARBA00024722"/>
    </source>
</evidence>
<evidence type="ECO:0000256" key="5">
    <source>
        <dbReference type="ARBA" id="ARBA00022741"/>
    </source>
</evidence>
<sequence>MLSVRDLTVSLGPATAPVDIVAGVSFELAKGEILGLVGESGCGKSMTSLAVMGLLPQPGPQIRAGRVLLEGSDVTQLQPWQRVEAGHGRMAMIFQEPMTSLNPVRRIGDQIAEAVRVHDRVSDAPATARARELLELVRMPDPAMQLSAYPHQLSGGQRQRIMIAIALACRPQVLIADEPTTALDVTIQVQVLGLLRELCNRLDMAMLFITHDMGVIAQLADRVSVMYAGRIVETADVAALFGRPRHHYTRGLMDCMPSRNFGARRLPTIAGQPPAPGTVGAGCVFASRCPAVREPCRTADPPRAEVSRGHEVLCAFPLDDGGPR</sequence>
<name>A0A0R3DX24_9BRAD</name>
<comment type="caution">
    <text evidence="10">The sequence shown here is derived from an EMBL/GenBank/DDBJ whole genome shotgun (WGS) entry which is preliminary data.</text>
</comment>
<dbReference type="GO" id="GO:0055085">
    <property type="term" value="P:transmembrane transport"/>
    <property type="evidence" value="ECO:0007669"/>
    <property type="project" value="UniProtKB-ARBA"/>
</dbReference>
<organism evidence="10 11">
    <name type="scientific">Bradyrhizobium manausense</name>
    <dbReference type="NCBI Taxonomy" id="989370"/>
    <lineage>
        <taxon>Bacteria</taxon>
        <taxon>Pseudomonadati</taxon>
        <taxon>Pseudomonadota</taxon>
        <taxon>Alphaproteobacteria</taxon>
        <taxon>Hyphomicrobiales</taxon>
        <taxon>Nitrobacteraceae</taxon>
        <taxon>Bradyrhizobium</taxon>
    </lineage>
</organism>
<dbReference type="PROSITE" id="PS50893">
    <property type="entry name" value="ABC_TRANSPORTER_2"/>
    <property type="match status" value="1"/>
</dbReference>
<dbReference type="GO" id="GO:0005524">
    <property type="term" value="F:ATP binding"/>
    <property type="evidence" value="ECO:0007669"/>
    <property type="project" value="UniProtKB-KW"/>
</dbReference>
<dbReference type="Pfam" id="PF08352">
    <property type="entry name" value="oligo_HPY"/>
    <property type="match status" value="1"/>
</dbReference>
<dbReference type="InterPro" id="IPR050388">
    <property type="entry name" value="ABC_Ni/Peptide_Import"/>
</dbReference>
<dbReference type="GO" id="GO:0005886">
    <property type="term" value="C:plasma membrane"/>
    <property type="evidence" value="ECO:0007669"/>
    <property type="project" value="UniProtKB-SubCell"/>
</dbReference>
<dbReference type="EMBL" id="LJYG01000066">
    <property type="protein sequence ID" value="KRQ12276.1"/>
    <property type="molecule type" value="Genomic_DNA"/>
</dbReference>